<evidence type="ECO:0000313" key="2">
    <source>
        <dbReference type="EMBL" id="MCZ9294936.1"/>
    </source>
</evidence>
<sequence>PLTQESMTFLTRSYTSLPFGQKKAFLAEHGLNRVTIHRWIHRLAEKSQLKPRQHKEVTMDHTPEDFDAVRKAVAKILAENEQLKKDLAKANRTINQQGKEIDKWEKTSDVLGKALASMPDLPGVDYDAEENPYPKSINAAMKLADKKNNTS</sequence>
<dbReference type="RefSeq" id="WP_269966352.1">
    <property type="nucleotide sequence ID" value="NZ_JAKMUS010000036.1"/>
</dbReference>
<evidence type="ECO:0008006" key="4">
    <source>
        <dbReference type="Google" id="ProtNLM"/>
    </source>
</evidence>
<dbReference type="Proteomes" id="UP001146468">
    <property type="component" value="Unassembled WGS sequence"/>
</dbReference>
<evidence type="ECO:0000256" key="1">
    <source>
        <dbReference type="SAM" id="Coils"/>
    </source>
</evidence>
<organism evidence="2 3">
    <name type="scientific">Corynebacterium meitnerae</name>
    <dbReference type="NCBI Taxonomy" id="2913498"/>
    <lineage>
        <taxon>Bacteria</taxon>
        <taxon>Bacillati</taxon>
        <taxon>Actinomycetota</taxon>
        <taxon>Actinomycetes</taxon>
        <taxon>Mycobacteriales</taxon>
        <taxon>Corynebacteriaceae</taxon>
        <taxon>Corynebacterium</taxon>
    </lineage>
</organism>
<feature type="coiled-coil region" evidence="1">
    <location>
        <begin position="66"/>
        <end position="107"/>
    </location>
</feature>
<accession>A0A9X3RL77</accession>
<comment type="caution">
    <text evidence="2">The sequence shown here is derived from an EMBL/GenBank/DDBJ whole genome shotgun (WGS) entry which is preliminary data.</text>
</comment>
<gene>
    <name evidence="2" type="ORF">L8U60_10685</name>
</gene>
<proteinExistence type="predicted"/>
<protein>
    <recommendedName>
        <fullName evidence="4">Transposase</fullName>
    </recommendedName>
</protein>
<keyword evidence="3" id="KW-1185">Reference proteome</keyword>
<keyword evidence="1" id="KW-0175">Coiled coil</keyword>
<name>A0A9X3RL77_9CORY</name>
<dbReference type="AlphaFoldDB" id="A0A9X3RL77"/>
<evidence type="ECO:0000313" key="3">
    <source>
        <dbReference type="Proteomes" id="UP001146468"/>
    </source>
</evidence>
<feature type="non-terminal residue" evidence="2">
    <location>
        <position position="1"/>
    </location>
</feature>
<reference evidence="2" key="1">
    <citation type="submission" date="2022-02" db="EMBL/GenBank/DDBJ databases">
        <title>Corynebacterium sp. from urogenital microbiome.</title>
        <authorList>
            <person name="Cappelli E.A."/>
            <person name="Ribeiro T.G."/>
            <person name="Peixe L."/>
        </authorList>
    </citation>
    <scope>NUCLEOTIDE SEQUENCE</scope>
    <source>
        <strain evidence="2">C8Ua_172</strain>
    </source>
</reference>
<dbReference type="EMBL" id="JAKMUS010000036">
    <property type="protein sequence ID" value="MCZ9294936.1"/>
    <property type="molecule type" value="Genomic_DNA"/>
</dbReference>